<evidence type="ECO:0000313" key="15">
    <source>
        <dbReference type="Proteomes" id="UP001190336"/>
    </source>
</evidence>
<feature type="domain" description="O-acyltransferase WSD1 C-terminal" evidence="13">
    <location>
        <begin position="285"/>
        <end position="424"/>
    </location>
</feature>
<dbReference type="InterPro" id="IPR009721">
    <property type="entry name" value="O-acyltransferase_WSD1_C"/>
</dbReference>
<evidence type="ECO:0000259" key="13">
    <source>
        <dbReference type="Pfam" id="PF06974"/>
    </source>
</evidence>
<dbReference type="Proteomes" id="UP001190336">
    <property type="component" value="Chromosome"/>
</dbReference>
<dbReference type="EC" id="2.3.1.20" evidence="4 11"/>
<gene>
    <name evidence="14" type="ORF">MU0083_002334</name>
</gene>
<dbReference type="PANTHER" id="PTHR31650">
    <property type="entry name" value="O-ACYLTRANSFERASE (WSD1-LIKE) FAMILY PROTEIN"/>
    <property type="match status" value="1"/>
</dbReference>
<evidence type="ECO:0000256" key="1">
    <source>
        <dbReference type="ARBA" id="ARBA00004771"/>
    </source>
</evidence>
<evidence type="ECO:0000256" key="9">
    <source>
        <dbReference type="ARBA" id="ARBA00023315"/>
    </source>
</evidence>
<dbReference type="Pfam" id="PF03007">
    <property type="entry name" value="WS_DGAT_cat"/>
    <property type="match status" value="1"/>
</dbReference>
<comment type="catalytic activity">
    <reaction evidence="10 11">
        <text>an acyl-CoA + a 1,2-diacyl-sn-glycerol = a triacyl-sn-glycerol + CoA</text>
        <dbReference type="Rhea" id="RHEA:10868"/>
        <dbReference type="ChEBI" id="CHEBI:17815"/>
        <dbReference type="ChEBI" id="CHEBI:57287"/>
        <dbReference type="ChEBI" id="CHEBI:58342"/>
        <dbReference type="ChEBI" id="CHEBI:64615"/>
        <dbReference type="EC" id="2.3.1.20"/>
    </reaction>
</comment>
<dbReference type="RefSeq" id="WP_308473124.1">
    <property type="nucleotide sequence ID" value="NZ_OY726394.1"/>
</dbReference>
<evidence type="ECO:0000256" key="10">
    <source>
        <dbReference type="ARBA" id="ARBA00048109"/>
    </source>
</evidence>
<keyword evidence="8 11" id="KW-0443">Lipid metabolism</keyword>
<sequence length="450" mass="48462">MAEHLTPLDAGFLGVEDSDHNVSMAIGTLAVLDGPMPDHDAIQATLADRLRGCPRFGQRLVRHALGLGTPEWVDDPHFDIAHHIGRIAVPAPGGDAELHGVIADVMSWRLDRRRPLWEIWVIGGLADDRWALLMKVHQCIADAGATAHMLTGLSDNGFGDAAVAAPRDAARPPHHRPVPDLNPLHWIDNLRGVVELATGLLQPAESPLNGPITSRRRYSAARVALADVEQICRAFDVTVNDVVLAALTESYRDFMIRRGQVPQPDSLRTLVPVATAGEEARQAQNRVSLLLPNLPIEESHPVRRLLAVRSRLAHAKAGGQHHAGHAVMSAAGLLPVTWSGWAAQLLGRLHQRGVVTVATTVPGPAVPLQIMGCDVVQVLPVPPIAMQLRTGVAILGYAGNLFVGMLADFDLAAADELTRGLETAVGRLVARSKRRRPLRDWHGLGLVHSA</sequence>
<evidence type="ECO:0000313" key="14">
    <source>
        <dbReference type="EMBL" id="CAJ1500047.1"/>
    </source>
</evidence>
<evidence type="ECO:0000256" key="2">
    <source>
        <dbReference type="ARBA" id="ARBA00005189"/>
    </source>
</evidence>
<reference evidence="14 15" key="1">
    <citation type="submission" date="2023-08" db="EMBL/GenBank/DDBJ databases">
        <authorList>
            <person name="Folkvardsen B D."/>
            <person name="Norman A."/>
        </authorList>
    </citation>
    <scope>NUCLEOTIDE SEQUENCE [LARGE SCALE GENOMIC DNA]</scope>
    <source>
        <strain evidence="14 15">Mu0083</strain>
    </source>
</reference>
<comment type="similarity">
    <text evidence="3 11">Belongs to the long-chain O-acyltransferase family.</text>
</comment>
<keyword evidence="5 11" id="KW-0444">Lipid biosynthesis</keyword>
<evidence type="ECO:0000256" key="4">
    <source>
        <dbReference type="ARBA" id="ARBA00013244"/>
    </source>
</evidence>
<dbReference type="InterPro" id="IPR045034">
    <property type="entry name" value="O-acyltransferase_WSD1-like"/>
</dbReference>
<dbReference type="SUPFAM" id="SSF52777">
    <property type="entry name" value="CoA-dependent acyltransferases"/>
    <property type="match status" value="1"/>
</dbReference>
<evidence type="ECO:0000256" key="5">
    <source>
        <dbReference type="ARBA" id="ARBA00022516"/>
    </source>
</evidence>
<dbReference type="Pfam" id="PF06974">
    <property type="entry name" value="WS_DGAT_C"/>
    <property type="match status" value="1"/>
</dbReference>
<dbReference type="PANTHER" id="PTHR31650:SF1">
    <property type="entry name" value="WAX ESTER SYNTHASE_DIACYLGLYCEROL ACYLTRANSFERASE 4-RELATED"/>
    <property type="match status" value="1"/>
</dbReference>
<accession>A0ABM9LJM3</accession>
<comment type="pathway">
    <text evidence="1 11">Glycerolipid metabolism; triacylglycerol biosynthesis.</text>
</comment>
<evidence type="ECO:0000256" key="8">
    <source>
        <dbReference type="ARBA" id="ARBA00023098"/>
    </source>
</evidence>
<dbReference type="EMBL" id="OY726394">
    <property type="protein sequence ID" value="CAJ1500047.1"/>
    <property type="molecule type" value="Genomic_DNA"/>
</dbReference>
<keyword evidence="7 11" id="KW-0319">Glycerol metabolism</keyword>
<keyword evidence="15" id="KW-1185">Reference proteome</keyword>
<name>A0ABM9LJM3_9MYCO</name>
<evidence type="ECO:0000256" key="11">
    <source>
        <dbReference type="RuleBase" id="RU361241"/>
    </source>
</evidence>
<dbReference type="InterPro" id="IPR004255">
    <property type="entry name" value="O-acyltransferase_WSD1_N"/>
</dbReference>
<evidence type="ECO:0000256" key="3">
    <source>
        <dbReference type="ARBA" id="ARBA00009587"/>
    </source>
</evidence>
<comment type="pathway">
    <text evidence="2">Lipid metabolism.</text>
</comment>
<evidence type="ECO:0000259" key="12">
    <source>
        <dbReference type="Pfam" id="PF03007"/>
    </source>
</evidence>
<proteinExistence type="inferred from homology"/>
<protein>
    <recommendedName>
        <fullName evidence="4 11">Diacylglycerol O-acyltransferase</fullName>
        <ecNumber evidence="4 11">2.3.1.20</ecNumber>
    </recommendedName>
</protein>
<dbReference type="NCBIfam" id="TIGR02946">
    <property type="entry name" value="acyl_WS_DGAT"/>
    <property type="match status" value="1"/>
</dbReference>
<evidence type="ECO:0000256" key="7">
    <source>
        <dbReference type="ARBA" id="ARBA00022798"/>
    </source>
</evidence>
<feature type="domain" description="O-acyltransferase WSD1-like N-terminal" evidence="12">
    <location>
        <begin position="5"/>
        <end position="243"/>
    </location>
</feature>
<dbReference type="InterPro" id="IPR014292">
    <property type="entry name" value="Acyl_transf_WS/DGAT"/>
</dbReference>
<organism evidence="14 15">
    <name type="scientific">[Mycobacterium] kokjensenii</name>
    <dbReference type="NCBI Taxonomy" id="3064287"/>
    <lineage>
        <taxon>Bacteria</taxon>
        <taxon>Bacillati</taxon>
        <taxon>Actinomycetota</taxon>
        <taxon>Actinomycetes</taxon>
        <taxon>Mycobacteriales</taxon>
        <taxon>Mycobacteriaceae</taxon>
        <taxon>Mycolicibacter</taxon>
    </lineage>
</organism>
<keyword evidence="9 11" id="KW-0012">Acyltransferase</keyword>
<keyword evidence="6 11" id="KW-0808">Transferase</keyword>
<evidence type="ECO:0000256" key="6">
    <source>
        <dbReference type="ARBA" id="ARBA00022679"/>
    </source>
</evidence>